<dbReference type="EMBL" id="MQUB01000001">
    <property type="protein sequence ID" value="PQB04288.1"/>
    <property type="molecule type" value="Genomic_DNA"/>
</dbReference>
<dbReference type="Proteomes" id="UP000239800">
    <property type="component" value="Unassembled WGS sequence"/>
</dbReference>
<name>A0A2S7KNX7_9FLAO</name>
<feature type="domain" description="Outer membrane protein beta-barrel" evidence="3">
    <location>
        <begin position="6"/>
        <end position="164"/>
    </location>
</feature>
<comment type="caution">
    <text evidence="4">The sequence shown here is derived from an EMBL/GenBank/DDBJ whole genome shotgun (WGS) entry which is preliminary data.</text>
</comment>
<feature type="signal peptide" evidence="2">
    <location>
        <begin position="1"/>
        <end position="19"/>
    </location>
</feature>
<accession>A0A2S7KNX7</accession>
<evidence type="ECO:0000313" key="5">
    <source>
        <dbReference type="Proteomes" id="UP000239800"/>
    </source>
</evidence>
<keyword evidence="5" id="KW-1185">Reference proteome</keyword>
<keyword evidence="1 2" id="KW-0732">Signal</keyword>
<dbReference type="SUPFAM" id="SSF56925">
    <property type="entry name" value="OMPA-like"/>
    <property type="match status" value="1"/>
</dbReference>
<dbReference type="InterPro" id="IPR027385">
    <property type="entry name" value="Beta-barrel_OMP"/>
</dbReference>
<feature type="chain" id="PRO_5015449304" description="Outer membrane protein beta-barrel domain-containing protein" evidence="2">
    <location>
        <begin position="20"/>
        <end position="172"/>
    </location>
</feature>
<proteinExistence type="predicted"/>
<sequence>MRKLWIFAVVALFGLAAQAQGHFNAGLSGGIPVGDAGDFATFAIAVDLGYLFEINDSFEAGVATGYSHSFGDDVEIAGFTVEVDDVQFIPIAAAARFDVAPSFTLGADVGYAIGINDGNDGGFYYVPSATYNVNESWGIMGAFRGISKDGGSWNLITLGAVYTFGAGSSDVE</sequence>
<dbReference type="RefSeq" id="WP_181039958.1">
    <property type="nucleotide sequence ID" value="NZ_MQUB01000001.1"/>
</dbReference>
<evidence type="ECO:0000259" key="3">
    <source>
        <dbReference type="Pfam" id="PF13505"/>
    </source>
</evidence>
<evidence type="ECO:0000313" key="4">
    <source>
        <dbReference type="EMBL" id="PQB04288.1"/>
    </source>
</evidence>
<gene>
    <name evidence="4" type="ORF">BST85_04770</name>
</gene>
<dbReference type="AlphaFoldDB" id="A0A2S7KNX7"/>
<dbReference type="Pfam" id="PF13505">
    <property type="entry name" value="OMP_b-brl"/>
    <property type="match status" value="1"/>
</dbReference>
<protein>
    <recommendedName>
        <fullName evidence="3">Outer membrane protein beta-barrel domain-containing protein</fullName>
    </recommendedName>
</protein>
<reference evidence="4 5" key="1">
    <citation type="submission" date="2016-11" db="EMBL/GenBank/DDBJ databases">
        <title>Trade-off between light-utilization and light-protection in marine flavobacteria.</title>
        <authorList>
            <person name="Kumagai Y."/>
        </authorList>
    </citation>
    <scope>NUCLEOTIDE SEQUENCE [LARGE SCALE GENOMIC DNA]</scope>
    <source>
        <strain evidence="4 5">NBRC 107741</strain>
    </source>
</reference>
<evidence type="ECO:0000256" key="2">
    <source>
        <dbReference type="SAM" id="SignalP"/>
    </source>
</evidence>
<dbReference type="InterPro" id="IPR011250">
    <property type="entry name" value="OMP/PagP_B-barrel"/>
</dbReference>
<evidence type="ECO:0000256" key="1">
    <source>
        <dbReference type="ARBA" id="ARBA00022729"/>
    </source>
</evidence>
<organism evidence="4 5">
    <name type="scientific">Aureitalea marina</name>
    <dbReference type="NCBI Taxonomy" id="930804"/>
    <lineage>
        <taxon>Bacteria</taxon>
        <taxon>Pseudomonadati</taxon>
        <taxon>Bacteroidota</taxon>
        <taxon>Flavobacteriia</taxon>
        <taxon>Flavobacteriales</taxon>
        <taxon>Flavobacteriaceae</taxon>
        <taxon>Aureitalea</taxon>
    </lineage>
</organism>